<accession>A0A917QCS1</accession>
<keyword evidence="2" id="KW-1185">Reference proteome</keyword>
<dbReference type="PANTHER" id="PTHR31480">
    <property type="entry name" value="BIFUNCTIONAL LYCOPENE CYCLASE/PHYTOENE SYNTHASE"/>
    <property type="match status" value="1"/>
</dbReference>
<dbReference type="InterPro" id="IPR008949">
    <property type="entry name" value="Isoprenoid_synthase_dom_sf"/>
</dbReference>
<dbReference type="EMBL" id="BMMF01000010">
    <property type="protein sequence ID" value="GGK43373.1"/>
    <property type="molecule type" value="Genomic_DNA"/>
</dbReference>
<dbReference type="GO" id="GO:0016765">
    <property type="term" value="F:transferase activity, transferring alkyl or aryl (other than methyl) groups"/>
    <property type="evidence" value="ECO:0007669"/>
    <property type="project" value="UniProtKB-ARBA"/>
</dbReference>
<evidence type="ECO:0000313" key="2">
    <source>
        <dbReference type="Proteomes" id="UP000600449"/>
    </source>
</evidence>
<dbReference type="Pfam" id="PF00494">
    <property type="entry name" value="SQS_PSY"/>
    <property type="match status" value="1"/>
</dbReference>
<organism evidence="1 2">
    <name type="scientific">Salinarimonas ramus</name>
    <dbReference type="NCBI Taxonomy" id="690164"/>
    <lineage>
        <taxon>Bacteria</taxon>
        <taxon>Pseudomonadati</taxon>
        <taxon>Pseudomonadota</taxon>
        <taxon>Alphaproteobacteria</taxon>
        <taxon>Hyphomicrobiales</taxon>
        <taxon>Salinarimonadaceae</taxon>
        <taxon>Salinarimonas</taxon>
    </lineage>
</organism>
<dbReference type="SUPFAM" id="SSF48576">
    <property type="entry name" value="Terpenoid synthases"/>
    <property type="match status" value="1"/>
</dbReference>
<dbReference type="Proteomes" id="UP000600449">
    <property type="component" value="Unassembled WGS sequence"/>
</dbReference>
<evidence type="ECO:0000313" key="1">
    <source>
        <dbReference type="EMBL" id="GGK43373.1"/>
    </source>
</evidence>
<name>A0A917QCS1_9HYPH</name>
<proteinExistence type="predicted"/>
<gene>
    <name evidence="1" type="primary">crtB</name>
    <name evidence="1" type="ORF">GCM10011322_33130</name>
</gene>
<dbReference type="AlphaFoldDB" id="A0A917QCS1"/>
<dbReference type="InterPro" id="IPR002060">
    <property type="entry name" value="Squ/phyt_synthse"/>
</dbReference>
<comment type="caution">
    <text evidence="1">The sequence shown here is derived from an EMBL/GenBank/DDBJ whole genome shotgun (WGS) entry which is preliminary data.</text>
</comment>
<protein>
    <submittedName>
        <fullName evidence="1">Phytoene synthase</fullName>
    </submittedName>
</protein>
<sequence>MGDDPELADDLGVLGAGAEANARECERIVRRDDRDRWLATLFAPAEARPALFALYAFAAEIARIPERVSEPLPGEIRLQWWRDALEGTREEEARANPVHAALTDAIARHALPRAPLLAMVEARIHDLYDDPIASVNDLEGYAGETSSVLMRLASLVLAGEGEADPASERALADAAGHGGVAYALAGLMRAFPWHVQRGRLYVPPVETLQRHGLTRDKVVAGEGGLPLQAALQDMRALAREHLARARAALASAPAATKPAFLPLALVEPALKAMERPGYDPYRTIVELPQWRRQLVLWWAARRM</sequence>
<reference evidence="1 2" key="1">
    <citation type="journal article" date="2014" name="Int. J. Syst. Evol. Microbiol.">
        <title>Complete genome sequence of Corynebacterium casei LMG S-19264T (=DSM 44701T), isolated from a smear-ripened cheese.</title>
        <authorList>
            <consortium name="US DOE Joint Genome Institute (JGI-PGF)"/>
            <person name="Walter F."/>
            <person name="Albersmeier A."/>
            <person name="Kalinowski J."/>
            <person name="Ruckert C."/>
        </authorList>
    </citation>
    <scope>NUCLEOTIDE SEQUENCE [LARGE SCALE GENOMIC DNA]</scope>
    <source>
        <strain evidence="1 2">CGMCC 1.9161</strain>
    </source>
</reference>
<dbReference type="RefSeq" id="WP_308423841.1">
    <property type="nucleotide sequence ID" value="NZ_BMMF01000010.1"/>
</dbReference>
<dbReference type="Gene3D" id="1.10.600.10">
    <property type="entry name" value="Farnesyl Diphosphate Synthase"/>
    <property type="match status" value="1"/>
</dbReference>